<gene>
    <name evidence="4" type="ORF">QLQ12_09035</name>
</gene>
<proteinExistence type="inferred from homology"/>
<comment type="caution">
    <text evidence="4">The sequence shown here is derived from an EMBL/GenBank/DDBJ whole genome shotgun (WGS) entry which is preliminary data.</text>
</comment>
<name>A0ABT6WG85_9ACTN</name>
<sequence length="113" mass="11739">MGPLSVSHDQEALCLALSGDIDFVNSAPITQAIREAVIQSQPTLVRVDVAEVSFLDSSGLGVLVAALRVATDCGAVFRVERPNANVYGQLEIAGLLEIFGLADSDGGRSVAGR</sequence>
<evidence type="ECO:0000256" key="2">
    <source>
        <dbReference type="RuleBase" id="RU003749"/>
    </source>
</evidence>
<dbReference type="NCBIfam" id="TIGR00377">
    <property type="entry name" value="ant_ant_sig"/>
    <property type="match status" value="1"/>
</dbReference>
<dbReference type="RefSeq" id="WP_282758586.1">
    <property type="nucleotide sequence ID" value="NZ_JASCTH010000005.1"/>
</dbReference>
<accession>A0ABT6WG85</accession>
<dbReference type="PANTHER" id="PTHR33495">
    <property type="entry name" value="ANTI-SIGMA FACTOR ANTAGONIST TM_1081-RELATED-RELATED"/>
    <property type="match status" value="1"/>
</dbReference>
<dbReference type="Proteomes" id="UP001241758">
    <property type="component" value="Unassembled WGS sequence"/>
</dbReference>
<dbReference type="PANTHER" id="PTHR33495:SF2">
    <property type="entry name" value="ANTI-SIGMA FACTOR ANTAGONIST TM_1081-RELATED"/>
    <property type="match status" value="1"/>
</dbReference>
<organism evidence="4 5">
    <name type="scientific">Actinoplanes sandaracinus</name>
    <dbReference type="NCBI Taxonomy" id="3045177"/>
    <lineage>
        <taxon>Bacteria</taxon>
        <taxon>Bacillati</taxon>
        <taxon>Actinomycetota</taxon>
        <taxon>Actinomycetes</taxon>
        <taxon>Micromonosporales</taxon>
        <taxon>Micromonosporaceae</taxon>
        <taxon>Actinoplanes</taxon>
    </lineage>
</organism>
<dbReference type="PROSITE" id="PS50801">
    <property type="entry name" value="STAS"/>
    <property type="match status" value="1"/>
</dbReference>
<dbReference type="InterPro" id="IPR003658">
    <property type="entry name" value="Anti-sigma_ant"/>
</dbReference>
<dbReference type="SUPFAM" id="SSF52091">
    <property type="entry name" value="SpoIIaa-like"/>
    <property type="match status" value="1"/>
</dbReference>
<keyword evidence="5" id="KW-1185">Reference proteome</keyword>
<protein>
    <recommendedName>
        <fullName evidence="2">Anti-sigma factor antagonist</fullName>
    </recommendedName>
</protein>
<evidence type="ECO:0000313" key="4">
    <source>
        <dbReference type="EMBL" id="MDI6098743.1"/>
    </source>
</evidence>
<dbReference type="InterPro" id="IPR002645">
    <property type="entry name" value="STAS_dom"/>
</dbReference>
<dbReference type="CDD" id="cd07043">
    <property type="entry name" value="STAS_anti-anti-sigma_factors"/>
    <property type="match status" value="1"/>
</dbReference>
<evidence type="ECO:0000313" key="5">
    <source>
        <dbReference type="Proteomes" id="UP001241758"/>
    </source>
</evidence>
<dbReference type="InterPro" id="IPR036513">
    <property type="entry name" value="STAS_dom_sf"/>
</dbReference>
<dbReference type="Pfam" id="PF01740">
    <property type="entry name" value="STAS"/>
    <property type="match status" value="1"/>
</dbReference>
<dbReference type="EMBL" id="JASCTH010000005">
    <property type="protein sequence ID" value="MDI6098743.1"/>
    <property type="molecule type" value="Genomic_DNA"/>
</dbReference>
<reference evidence="4 5" key="1">
    <citation type="submission" date="2023-05" db="EMBL/GenBank/DDBJ databases">
        <title>Actinoplanes sp. NEAU-A12 genome sequencing.</title>
        <authorList>
            <person name="Wang Z.-S."/>
        </authorList>
    </citation>
    <scope>NUCLEOTIDE SEQUENCE [LARGE SCALE GENOMIC DNA]</scope>
    <source>
        <strain evidence="4 5">NEAU-A12</strain>
    </source>
</reference>
<evidence type="ECO:0000256" key="1">
    <source>
        <dbReference type="ARBA" id="ARBA00009013"/>
    </source>
</evidence>
<feature type="domain" description="STAS" evidence="3">
    <location>
        <begin position="15"/>
        <end position="113"/>
    </location>
</feature>
<comment type="similarity">
    <text evidence="1 2">Belongs to the anti-sigma-factor antagonist family.</text>
</comment>
<evidence type="ECO:0000259" key="3">
    <source>
        <dbReference type="PROSITE" id="PS50801"/>
    </source>
</evidence>
<dbReference type="Gene3D" id="3.30.750.24">
    <property type="entry name" value="STAS domain"/>
    <property type="match status" value="1"/>
</dbReference>